<dbReference type="InterPro" id="IPR003439">
    <property type="entry name" value="ABC_transporter-like_ATP-bd"/>
</dbReference>
<organism evidence="12 13">
    <name type="scientific">Skeletonema marinoi</name>
    <dbReference type="NCBI Taxonomy" id="267567"/>
    <lineage>
        <taxon>Eukaryota</taxon>
        <taxon>Sar</taxon>
        <taxon>Stramenopiles</taxon>
        <taxon>Ochrophyta</taxon>
        <taxon>Bacillariophyta</taxon>
        <taxon>Coscinodiscophyceae</taxon>
        <taxon>Thalassiosirophycidae</taxon>
        <taxon>Thalassiosirales</taxon>
        <taxon>Skeletonemataceae</taxon>
        <taxon>Skeletonema</taxon>
        <taxon>Skeletonema marinoi-dohrnii complex</taxon>
    </lineage>
</organism>
<keyword evidence="6" id="KW-0067">ATP-binding</keyword>
<dbReference type="InterPro" id="IPR003593">
    <property type="entry name" value="AAA+_ATPase"/>
</dbReference>
<dbReference type="AlphaFoldDB" id="A0AAD9D4V3"/>
<evidence type="ECO:0000256" key="2">
    <source>
        <dbReference type="ARBA" id="ARBA00009726"/>
    </source>
</evidence>
<feature type="domain" description="ABC transporter" evidence="10">
    <location>
        <begin position="247"/>
        <end position="480"/>
    </location>
</feature>
<accession>A0AAD9D4V3</accession>
<dbReference type="InterPro" id="IPR011527">
    <property type="entry name" value="ABC1_TM_dom"/>
</dbReference>
<dbReference type="PROSITE" id="PS00211">
    <property type="entry name" value="ABC_TRANSPORTER_1"/>
    <property type="match status" value="1"/>
</dbReference>
<dbReference type="InterPro" id="IPR050173">
    <property type="entry name" value="ABC_transporter_C-like"/>
</dbReference>
<dbReference type="InterPro" id="IPR036640">
    <property type="entry name" value="ABC1_TM_sf"/>
</dbReference>
<keyword evidence="5" id="KW-0547">Nucleotide-binding</keyword>
<evidence type="ECO:0000256" key="8">
    <source>
        <dbReference type="ARBA" id="ARBA00023136"/>
    </source>
</evidence>
<dbReference type="InterPro" id="IPR017871">
    <property type="entry name" value="ABC_transporter-like_CS"/>
</dbReference>
<gene>
    <name evidence="12" type="ORF">QTG54_015129</name>
</gene>
<dbReference type="PROSITE" id="PS50893">
    <property type="entry name" value="ABC_TRANSPORTER_2"/>
    <property type="match status" value="1"/>
</dbReference>
<dbReference type="Pfam" id="PF00005">
    <property type="entry name" value="ABC_tran"/>
    <property type="match status" value="1"/>
</dbReference>
<keyword evidence="4 9" id="KW-0812">Transmembrane</keyword>
<keyword evidence="3" id="KW-0813">Transport</keyword>
<comment type="similarity">
    <text evidence="2">Belongs to the ABC transporter superfamily. ABCC family. Conjugate transporter (TC 3.A.1.208) subfamily.</text>
</comment>
<dbReference type="SUPFAM" id="SSF90123">
    <property type="entry name" value="ABC transporter transmembrane region"/>
    <property type="match status" value="1"/>
</dbReference>
<dbReference type="SUPFAM" id="SSF52540">
    <property type="entry name" value="P-loop containing nucleoside triphosphate hydrolases"/>
    <property type="match status" value="1"/>
</dbReference>
<name>A0AAD9D4V3_9STRA</name>
<protein>
    <submittedName>
        <fullName evidence="12">Multidrug resistance-associated protein</fullName>
    </submittedName>
</protein>
<evidence type="ECO:0000256" key="3">
    <source>
        <dbReference type="ARBA" id="ARBA00022448"/>
    </source>
</evidence>
<dbReference type="Gene3D" id="3.40.50.300">
    <property type="entry name" value="P-loop containing nucleotide triphosphate hydrolases"/>
    <property type="match status" value="1"/>
</dbReference>
<dbReference type="EMBL" id="JATAAI010000041">
    <property type="protein sequence ID" value="KAK1734126.1"/>
    <property type="molecule type" value="Genomic_DNA"/>
</dbReference>
<dbReference type="SMART" id="SM00382">
    <property type="entry name" value="AAA"/>
    <property type="match status" value="1"/>
</dbReference>
<dbReference type="GO" id="GO:0016020">
    <property type="term" value="C:membrane"/>
    <property type="evidence" value="ECO:0007669"/>
    <property type="project" value="UniProtKB-SubCell"/>
</dbReference>
<dbReference type="InterPro" id="IPR044746">
    <property type="entry name" value="ABCC_6TM_D1"/>
</dbReference>
<dbReference type="PANTHER" id="PTHR24223:SF456">
    <property type="entry name" value="MULTIDRUG RESISTANCE-ASSOCIATED PROTEIN LETHAL(2)03659"/>
    <property type="match status" value="1"/>
</dbReference>
<feature type="transmembrane region" description="Helical" evidence="9">
    <location>
        <begin position="129"/>
        <end position="155"/>
    </location>
</feature>
<evidence type="ECO:0000256" key="5">
    <source>
        <dbReference type="ARBA" id="ARBA00022741"/>
    </source>
</evidence>
<keyword evidence="7 9" id="KW-1133">Transmembrane helix</keyword>
<comment type="caution">
    <text evidence="12">The sequence shown here is derived from an EMBL/GenBank/DDBJ whole genome shotgun (WGS) entry which is preliminary data.</text>
</comment>
<keyword evidence="13" id="KW-1185">Reference proteome</keyword>
<dbReference type="PROSITE" id="PS50929">
    <property type="entry name" value="ABC_TM1F"/>
    <property type="match status" value="1"/>
</dbReference>
<dbReference type="CDD" id="cd18579">
    <property type="entry name" value="ABC_6TM_ABCC_D1"/>
    <property type="match status" value="1"/>
</dbReference>
<evidence type="ECO:0000256" key="9">
    <source>
        <dbReference type="SAM" id="Phobius"/>
    </source>
</evidence>
<dbReference type="PANTHER" id="PTHR24223">
    <property type="entry name" value="ATP-BINDING CASSETTE SUB-FAMILY C"/>
    <property type="match status" value="1"/>
</dbReference>
<proteinExistence type="inferred from homology"/>
<dbReference type="Gene3D" id="1.20.1560.10">
    <property type="entry name" value="ABC transporter type 1, transmembrane domain"/>
    <property type="match status" value="1"/>
</dbReference>
<reference evidence="12" key="1">
    <citation type="submission" date="2023-06" db="EMBL/GenBank/DDBJ databases">
        <title>Survivors Of The Sea: Transcriptome response of Skeletonema marinoi to long-term dormancy.</title>
        <authorList>
            <person name="Pinder M.I.M."/>
            <person name="Kourtchenko O."/>
            <person name="Robertson E.K."/>
            <person name="Larsson T."/>
            <person name="Maumus F."/>
            <person name="Osuna-Cruz C.M."/>
            <person name="Vancaester E."/>
            <person name="Stenow R."/>
            <person name="Vandepoele K."/>
            <person name="Ploug H."/>
            <person name="Bruchert V."/>
            <person name="Godhe A."/>
            <person name="Topel M."/>
        </authorList>
    </citation>
    <scope>NUCLEOTIDE SEQUENCE</scope>
    <source>
        <strain evidence="12">R05AC</strain>
    </source>
</reference>
<evidence type="ECO:0000259" key="11">
    <source>
        <dbReference type="PROSITE" id="PS50929"/>
    </source>
</evidence>
<sequence>MGLTSGNVTNLVATDTQKLFEVMHDGHQIWSCPLAIVVVVVLLLLVVGPPCLVGAAILIGLVPLSKRVAHWIVRIRKQRVAVADERIEIVSAMLKDIKITKLMNYEDEFERRVQDARRREMALVRKEQFVWGLTLVIRVFTPVLASSATFVTYVLVSQDNIMTASVVFTLTMLFNMLKFPINQAGQLLSKAALGVQAIHRISRFMGRESKEHGISERQQISAEGDDKEDVVLEVKDGSFHLGGGASIPSADRVDSEVTNATASFTLSGINFRLNRGEVLAVVGPVASGKSTLIQGLLGDVQSSDETSIAMASGSNVSYAAQTPFILSTTVRENITFGSPFDRDRYDRVLDACCLRPDLKQWPAGDLTEIGERGVTMSGGQKQRVSVARAVYANVDVVLFDDILSALDAGTSQKLFDNLFDNVHDTTSLLHNCGSSLSLIHDIFFKEWTRYWFLTRESQSFVGAGPIFNYSSQIMPDIRRLSDR</sequence>
<dbReference type="CDD" id="cd03250">
    <property type="entry name" value="ABCC_MRP_domain1"/>
    <property type="match status" value="1"/>
</dbReference>
<feature type="domain" description="ABC transmembrane type-1" evidence="11">
    <location>
        <begin position="1"/>
        <end position="193"/>
    </location>
</feature>
<evidence type="ECO:0000313" key="13">
    <source>
        <dbReference type="Proteomes" id="UP001224775"/>
    </source>
</evidence>
<evidence type="ECO:0000259" key="10">
    <source>
        <dbReference type="PROSITE" id="PS50893"/>
    </source>
</evidence>
<comment type="subcellular location">
    <subcellularLocation>
        <location evidence="1">Membrane</location>
        <topology evidence="1">Multi-pass membrane protein</topology>
    </subcellularLocation>
</comment>
<evidence type="ECO:0000256" key="6">
    <source>
        <dbReference type="ARBA" id="ARBA00022840"/>
    </source>
</evidence>
<dbReference type="Proteomes" id="UP001224775">
    <property type="component" value="Unassembled WGS sequence"/>
</dbReference>
<dbReference type="GO" id="GO:0016887">
    <property type="term" value="F:ATP hydrolysis activity"/>
    <property type="evidence" value="ECO:0007669"/>
    <property type="project" value="InterPro"/>
</dbReference>
<dbReference type="GO" id="GO:0140359">
    <property type="term" value="F:ABC-type transporter activity"/>
    <property type="evidence" value="ECO:0007669"/>
    <property type="project" value="InterPro"/>
</dbReference>
<evidence type="ECO:0000256" key="1">
    <source>
        <dbReference type="ARBA" id="ARBA00004141"/>
    </source>
</evidence>
<evidence type="ECO:0000313" key="12">
    <source>
        <dbReference type="EMBL" id="KAK1734126.1"/>
    </source>
</evidence>
<feature type="transmembrane region" description="Helical" evidence="9">
    <location>
        <begin position="34"/>
        <end position="64"/>
    </location>
</feature>
<evidence type="ECO:0000256" key="4">
    <source>
        <dbReference type="ARBA" id="ARBA00022692"/>
    </source>
</evidence>
<evidence type="ECO:0000256" key="7">
    <source>
        <dbReference type="ARBA" id="ARBA00022989"/>
    </source>
</evidence>
<dbReference type="InterPro" id="IPR027417">
    <property type="entry name" value="P-loop_NTPase"/>
</dbReference>
<feature type="transmembrane region" description="Helical" evidence="9">
    <location>
        <begin position="161"/>
        <end position="181"/>
    </location>
</feature>
<dbReference type="GO" id="GO:0005524">
    <property type="term" value="F:ATP binding"/>
    <property type="evidence" value="ECO:0007669"/>
    <property type="project" value="UniProtKB-KW"/>
</dbReference>
<dbReference type="Pfam" id="PF00664">
    <property type="entry name" value="ABC_membrane"/>
    <property type="match status" value="1"/>
</dbReference>
<keyword evidence="8 9" id="KW-0472">Membrane</keyword>